<keyword evidence="2 8" id="KW-0812">Transmembrane</keyword>
<feature type="domain" description="G-protein coupled receptors family 1 profile" evidence="11">
    <location>
        <begin position="31"/>
        <end position="518"/>
    </location>
</feature>
<evidence type="ECO:0000256" key="1">
    <source>
        <dbReference type="ARBA" id="ARBA00004141"/>
    </source>
</evidence>
<dbReference type="PROSITE" id="PS50262">
    <property type="entry name" value="G_PROTEIN_RECEP_F1_2"/>
    <property type="match status" value="1"/>
</dbReference>
<comment type="subcellular location">
    <subcellularLocation>
        <location evidence="1">Membrane</location>
        <topology evidence="1">Multi-pass membrane protein</topology>
    </subcellularLocation>
</comment>
<evidence type="ECO:0000313" key="13">
    <source>
        <dbReference type="Proteomes" id="UP001159427"/>
    </source>
</evidence>
<dbReference type="Pfam" id="PF00001">
    <property type="entry name" value="7tm_1"/>
    <property type="match status" value="1"/>
</dbReference>
<dbReference type="Gene3D" id="1.20.1070.10">
    <property type="entry name" value="Rhodopsin 7-helix transmembrane proteins"/>
    <property type="match status" value="2"/>
</dbReference>
<gene>
    <name evidence="12" type="ORF">PEVE_00005379</name>
</gene>
<feature type="compositionally biased region" description="Basic and acidic residues" evidence="9">
    <location>
        <begin position="279"/>
        <end position="295"/>
    </location>
</feature>
<keyword evidence="6 8" id="KW-0675">Receptor</keyword>
<dbReference type="InterPro" id="IPR050125">
    <property type="entry name" value="GPCR_opsins"/>
</dbReference>
<evidence type="ECO:0000256" key="2">
    <source>
        <dbReference type="ARBA" id="ARBA00022692"/>
    </source>
</evidence>
<dbReference type="EMBL" id="CALNXI010001340">
    <property type="protein sequence ID" value="CAH3165523.1"/>
    <property type="molecule type" value="Genomic_DNA"/>
</dbReference>
<dbReference type="CDD" id="cd00637">
    <property type="entry name" value="7tm_classA_rhodopsin-like"/>
    <property type="match status" value="2"/>
</dbReference>
<feature type="region of interest" description="Disordered" evidence="9">
    <location>
        <begin position="225"/>
        <end position="245"/>
    </location>
</feature>
<dbReference type="PROSITE" id="PS00237">
    <property type="entry name" value="G_PROTEIN_RECEP_F1_1"/>
    <property type="match status" value="1"/>
</dbReference>
<organism evidence="12 13">
    <name type="scientific">Porites evermanni</name>
    <dbReference type="NCBI Taxonomy" id="104178"/>
    <lineage>
        <taxon>Eukaryota</taxon>
        <taxon>Metazoa</taxon>
        <taxon>Cnidaria</taxon>
        <taxon>Anthozoa</taxon>
        <taxon>Hexacorallia</taxon>
        <taxon>Scleractinia</taxon>
        <taxon>Fungiina</taxon>
        <taxon>Poritidae</taxon>
        <taxon>Porites</taxon>
    </lineage>
</organism>
<dbReference type="PRINTS" id="PR00237">
    <property type="entry name" value="GPCRRHODOPSN"/>
</dbReference>
<evidence type="ECO:0000256" key="6">
    <source>
        <dbReference type="ARBA" id="ARBA00023170"/>
    </source>
</evidence>
<keyword evidence="3 10" id="KW-1133">Transmembrane helix</keyword>
<reference evidence="12 13" key="1">
    <citation type="submission" date="2022-05" db="EMBL/GenBank/DDBJ databases">
        <authorList>
            <consortium name="Genoscope - CEA"/>
            <person name="William W."/>
        </authorList>
    </citation>
    <scope>NUCLEOTIDE SEQUENCE [LARGE SCALE GENOMIC DNA]</scope>
</reference>
<evidence type="ECO:0000256" key="10">
    <source>
        <dbReference type="SAM" id="Phobius"/>
    </source>
</evidence>
<dbReference type="Proteomes" id="UP001159427">
    <property type="component" value="Unassembled WGS sequence"/>
</dbReference>
<feature type="transmembrane region" description="Helical" evidence="10">
    <location>
        <begin position="88"/>
        <end position="110"/>
    </location>
</feature>
<feature type="transmembrane region" description="Helical" evidence="10">
    <location>
        <begin position="466"/>
        <end position="487"/>
    </location>
</feature>
<feature type="transmembrane region" description="Helical" evidence="10">
    <location>
        <begin position="174"/>
        <end position="198"/>
    </location>
</feature>
<feature type="non-terminal residue" evidence="12">
    <location>
        <position position="540"/>
    </location>
</feature>
<feature type="transmembrane region" description="Helical" evidence="10">
    <location>
        <begin position="20"/>
        <end position="40"/>
    </location>
</feature>
<dbReference type="InterPro" id="IPR017452">
    <property type="entry name" value="GPCR_Rhodpsn_7TM"/>
</dbReference>
<keyword evidence="7 8" id="KW-0807">Transducer</keyword>
<accession>A0ABN8QNS4</accession>
<feature type="compositionally biased region" description="Acidic residues" evidence="9">
    <location>
        <begin position="232"/>
        <end position="245"/>
    </location>
</feature>
<evidence type="ECO:0000256" key="3">
    <source>
        <dbReference type="ARBA" id="ARBA00022989"/>
    </source>
</evidence>
<keyword evidence="4 8" id="KW-0297">G-protein coupled receptor</keyword>
<dbReference type="SUPFAM" id="SSF81321">
    <property type="entry name" value="Family A G protein-coupled receptor-like"/>
    <property type="match status" value="1"/>
</dbReference>
<comment type="similarity">
    <text evidence="8">Belongs to the G-protein coupled receptor 1 family.</text>
</comment>
<evidence type="ECO:0000256" key="9">
    <source>
        <dbReference type="SAM" id="MobiDB-lite"/>
    </source>
</evidence>
<evidence type="ECO:0000256" key="7">
    <source>
        <dbReference type="ARBA" id="ARBA00023224"/>
    </source>
</evidence>
<feature type="region of interest" description="Disordered" evidence="9">
    <location>
        <begin position="370"/>
        <end position="451"/>
    </location>
</feature>
<evidence type="ECO:0000313" key="12">
    <source>
        <dbReference type="EMBL" id="CAH3165523.1"/>
    </source>
</evidence>
<keyword evidence="13" id="KW-1185">Reference proteome</keyword>
<evidence type="ECO:0000256" key="4">
    <source>
        <dbReference type="ARBA" id="ARBA00023040"/>
    </source>
</evidence>
<feature type="transmembrane region" description="Helical" evidence="10">
    <location>
        <begin position="499"/>
        <end position="521"/>
    </location>
</feature>
<dbReference type="SMART" id="SM01381">
    <property type="entry name" value="7TM_GPCR_Srsx"/>
    <property type="match status" value="1"/>
</dbReference>
<keyword evidence="5 10" id="KW-0472">Membrane</keyword>
<comment type="caution">
    <text evidence="12">The sequence shown here is derived from an EMBL/GenBank/DDBJ whole genome shotgun (WGS) entry which is preliminary data.</text>
</comment>
<proteinExistence type="inferred from homology"/>
<evidence type="ECO:0000256" key="8">
    <source>
        <dbReference type="RuleBase" id="RU000688"/>
    </source>
</evidence>
<evidence type="ECO:0000256" key="5">
    <source>
        <dbReference type="ARBA" id="ARBA00023136"/>
    </source>
</evidence>
<name>A0ABN8QNS4_9CNID</name>
<feature type="transmembrane region" description="Helical" evidence="10">
    <location>
        <begin position="131"/>
        <end position="154"/>
    </location>
</feature>
<dbReference type="PANTHER" id="PTHR24240">
    <property type="entry name" value="OPSIN"/>
    <property type="match status" value="1"/>
</dbReference>
<dbReference type="InterPro" id="IPR000276">
    <property type="entry name" value="GPCR_Rhodpsn"/>
</dbReference>
<sequence>MNSLELPPRSVERVVLESSFWTIMATAGFLGNILVCIAFYRNPVLRKITPIYIVALAVTDILNFLTNGIFVEVTLITGGWQFGDAGCFVGAFSSIFLVYASISTMSLIAINRYIRVTRPGLFQSLFATTPSILMVVCLWFIESMIVLLPFVIGRTKFFFNSGYAVCVPSFQDKFTIYTMITHVSFITASLLIVPACYYKVHRALKQVSAQVPRISQQLQVGLAAEEAQSAQQEEDQANQQPEEDQEAIIQLKEESKVACQQGSVSLNKKCPPPKNGMPHLEEPQGVRSPQEDVRYSKRKATKKVQTEQQIPHPLQDTKHQSLAPWATTHPQERHPPNAPGNKRRKILDKIHPQEQTATNHQNDLQESYQPHIPQNTHRDQAPEQEPQAQQLPKSPNYKRKEPLSNQLEFPAQDTYRAQVPQGTRKRNEKKETQPGEQPAFQQANEPHVGHDGESVLKAKEVKITKMMFAIVLAFTLIWIPLFCIVLLTRITLGTLPRDVIMLVSYGVNFSSLINPVLYAVVNRSYRKEFKFILWNIIFYF</sequence>
<evidence type="ECO:0000259" key="11">
    <source>
        <dbReference type="PROSITE" id="PS50262"/>
    </source>
</evidence>
<feature type="transmembrane region" description="Helical" evidence="10">
    <location>
        <begin position="52"/>
        <end position="76"/>
    </location>
</feature>
<feature type="region of interest" description="Disordered" evidence="9">
    <location>
        <begin position="263"/>
        <end position="322"/>
    </location>
</feature>
<protein>
    <recommendedName>
        <fullName evidence="11">G-protein coupled receptors family 1 profile domain-containing protein</fullName>
    </recommendedName>
</protein>